<dbReference type="GeneID" id="76199856"/>
<dbReference type="Proteomes" id="UP001596417">
    <property type="component" value="Unassembled WGS sequence"/>
</dbReference>
<accession>A0ABD5YSR4</accession>
<dbReference type="AlphaFoldDB" id="A0ABD5YSR4"/>
<gene>
    <name evidence="1" type="ORF">ACFQL7_10620</name>
</gene>
<sequence length="130" mass="14665">MFENTATGTRSMLLPTKRMDDGVSPLCSMEVAAISHFIQPTRLSTPERFDRHRHLQNDARMSLRYEFDSADEVDHRENHTTNRSGGSDTTIDCDHGHDHDHDHARGCTTHVGTGGYFTITAIDSRFYGVD</sequence>
<organism evidence="1 2">
    <name type="scientific">Halocatena marina</name>
    <dbReference type="NCBI Taxonomy" id="2934937"/>
    <lineage>
        <taxon>Archaea</taxon>
        <taxon>Methanobacteriati</taxon>
        <taxon>Methanobacteriota</taxon>
        <taxon>Stenosarchaea group</taxon>
        <taxon>Halobacteria</taxon>
        <taxon>Halobacteriales</taxon>
        <taxon>Natronomonadaceae</taxon>
        <taxon>Halocatena</taxon>
    </lineage>
</organism>
<proteinExistence type="predicted"/>
<reference evidence="1 2" key="1">
    <citation type="journal article" date="2019" name="Int. J. Syst. Evol. Microbiol.">
        <title>The Global Catalogue of Microorganisms (GCM) 10K type strain sequencing project: providing services to taxonomists for standard genome sequencing and annotation.</title>
        <authorList>
            <consortium name="The Broad Institute Genomics Platform"/>
            <consortium name="The Broad Institute Genome Sequencing Center for Infectious Disease"/>
            <person name="Wu L."/>
            <person name="Ma J."/>
        </authorList>
    </citation>
    <scope>NUCLEOTIDE SEQUENCE [LARGE SCALE GENOMIC DNA]</scope>
    <source>
        <strain evidence="1 2">RDMS1</strain>
    </source>
</reference>
<dbReference type="RefSeq" id="WP_264556164.1">
    <property type="nucleotide sequence ID" value="NZ_CP109979.1"/>
</dbReference>
<keyword evidence="2" id="KW-1185">Reference proteome</keyword>
<evidence type="ECO:0000313" key="1">
    <source>
        <dbReference type="EMBL" id="MFC7190261.1"/>
    </source>
</evidence>
<comment type="caution">
    <text evidence="1">The sequence shown here is derived from an EMBL/GenBank/DDBJ whole genome shotgun (WGS) entry which is preliminary data.</text>
</comment>
<name>A0ABD5YSR4_9EURY</name>
<dbReference type="EMBL" id="JBHTAX010000001">
    <property type="protein sequence ID" value="MFC7190261.1"/>
    <property type="molecule type" value="Genomic_DNA"/>
</dbReference>
<evidence type="ECO:0000313" key="2">
    <source>
        <dbReference type="Proteomes" id="UP001596417"/>
    </source>
</evidence>
<protein>
    <submittedName>
        <fullName evidence="1">Uncharacterized protein</fullName>
    </submittedName>
</protein>